<protein>
    <submittedName>
        <fullName evidence="3">Peptidase M14 carboxypeptidase A</fullName>
    </submittedName>
</protein>
<dbReference type="PROSITE" id="PS52035">
    <property type="entry name" value="PEPTIDASE_M14"/>
    <property type="match status" value="1"/>
</dbReference>
<evidence type="ECO:0000259" key="2">
    <source>
        <dbReference type="PROSITE" id="PS52035"/>
    </source>
</evidence>
<accession>F4KUC8</accession>
<dbReference type="InterPro" id="IPR000834">
    <property type="entry name" value="Peptidase_M14"/>
</dbReference>
<evidence type="ECO:0000256" key="1">
    <source>
        <dbReference type="PROSITE-ProRule" id="PRU01379"/>
    </source>
</evidence>
<dbReference type="SUPFAM" id="SSF53187">
    <property type="entry name" value="Zn-dependent exopeptidases"/>
    <property type="match status" value="1"/>
</dbReference>
<dbReference type="eggNOG" id="COG2866">
    <property type="taxonomic scope" value="Bacteria"/>
</dbReference>
<dbReference type="STRING" id="760192.Halhy_3352"/>
<dbReference type="HOGENOM" id="CLU_042010_0_0_10"/>
<keyword evidence="3" id="KW-0378">Hydrolase</keyword>
<name>F4KUC8_HALH1</name>
<dbReference type="EMBL" id="CP002691">
    <property type="protein sequence ID" value="AEE51210.1"/>
    <property type="molecule type" value="Genomic_DNA"/>
</dbReference>
<dbReference type="Gene3D" id="3.40.630.10">
    <property type="entry name" value="Zn peptidases"/>
    <property type="match status" value="1"/>
</dbReference>
<evidence type="ECO:0000313" key="4">
    <source>
        <dbReference type="Proteomes" id="UP000008461"/>
    </source>
</evidence>
<gene>
    <name evidence="3" type="ordered locus">Halhy_3352</name>
</gene>
<dbReference type="GO" id="GO:0006508">
    <property type="term" value="P:proteolysis"/>
    <property type="evidence" value="ECO:0007669"/>
    <property type="project" value="InterPro"/>
</dbReference>
<dbReference type="AlphaFoldDB" id="F4KUC8"/>
<keyword evidence="4" id="KW-1185">Reference proteome</keyword>
<dbReference type="GO" id="GO:0008270">
    <property type="term" value="F:zinc ion binding"/>
    <property type="evidence" value="ECO:0007669"/>
    <property type="project" value="InterPro"/>
</dbReference>
<keyword evidence="3" id="KW-0645">Protease</keyword>
<organism evidence="3 4">
    <name type="scientific">Haliscomenobacter hydrossis (strain ATCC 27775 / DSM 1100 / LMG 10767 / O)</name>
    <dbReference type="NCBI Taxonomy" id="760192"/>
    <lineage>
        <taxon>Bacteria</taxon>
        <taxon>Pseudomonadati</taxon>
        <taxon>Bacteroidota</taxon>
        <taxon>Saprospiria</taxon>
        <taxon>Saprospirales</taxon>
        <taxon>Haliscomenobacteraceae</taxon>
        <taxon>Haliscomenobacter</taxon>
    </lineage>
</organism>
<reference evidence="3 4" key="1">
    <citation type="journal article" date="2011" name="Stand. Genomic Sci.">
        <title>Complete genome sequence of Haliscomenobacter hydrossis type strain (O).</title>
        <authorList>
            <consortium name="US DOE Joint Genome Institute (JGI-PGF)"/>
            <person name="Daligault H."/>
            <person name="Lapidus A."/>
            <person name="Zeytun A."/>
            <person name="Nolan M."/>
            <person name="Lucas S."/>
            <person name="Del Rio T.G."/>
            <person name="Tice H."/>
            <person name="Cheng J.F."/>
            <person name="Tapia R."/>
            <person name="Han C."/>
            <person name="Goodwin L."/>
            <person name="Pitluck S."/>
            <person name="Liolios K."/>
            <person name="Pagani I."/>
            <person name="Ivanova N."/>
            <person name="Huntemann M."/>
            <person name="Mavromatis K."/>
            <person name="Mikhailova N."/>
            <person name="Pati A."/>
            <person name="Chen A."/>
            <person name="Palaniappan K."/>
            <person name="Land M."/>
            <person name="Hauser L."/>
            <person name="Brambilla E.M."/>
            <person name="Rohde M."/>
            <person name="Verbarg S."/>
            <person name="Goker M."/>
            <person name="Bristow J."/>
            <person name="Eisen J.A."/>
            <person name="Markowitz V."/>
            <person name="Hugenholtz P."/>
            <person name="Kyrpides N.C."/>
            <person name="Klenk H.P."/>
            <person name="Woyke T."/>
        </authorList>
    </citation>
    <scope>NUCLEOTIDE SEQUENCE [LARGE SCALE GENOMIC DNA]</scope>
    <source>
        <strain evidence="4">ATCC 27775 / DSM 1100 / LMG 10767 / O</strain>
    </source>
</reference>
<feature type="domain" description="Peptidase M14" evidence="2">
    <location>
        <begin position="16"/>
        <end position="276"/>
    </location>
</feature>
<proteinExistence type="inferred from homology"/>
<dbReference type="KEGG" id="hhy:Halhy_3352"/>
<dbReference type="GO" id="GO:0004181">
    <property type="term" value="F:metallocarboxypeptidase activity"/>
    <property type="evidence" value="ECO:0007669"/>
    <property type="project" value="InterPro"/>
</dbReference>
<dbReference type="Pfam" id="PF00246">
    <property type="entry name" value="Peptidase_M14"/>
    <property type="match status" value="1"/>
</dbReference>
<dbReference type="RefSeq" id="WP_013765751.1">
    <property type="nucleotide sequence ID" value="NC_015510.1"/>
</dbReference>
<keyword evidence="3" id="KW-0121">Carboxypeptidase</keyword>
<feature type="active site" description="Proton donor/acceptor" evidence="1">
    <location>
        <position position="248"/>
    </location>
</feature>
<comment type="similarity">
    <text evidence="1">Belongs to the peptidase M14 family.</text>
</comment>
<sequence length="459" mass="52389">MSPNAERFYEKHLDYRVNGLETRRFKLEDIEPMIKALPAPFTVKLAGKSFQDRNIYHVSIGTGPVKVLMWSQMHGDESTATMALMDLFQFLQKKDEFDSLRQVLLSKLTLHFIPMLNPDGANRFTRRNMQGIDINRDAMRLQTPEGRILKRIRDETKADWGFNLHDQNIYLGAGVSPYPASISVLAPAYNYTKDINETRGDAMRLIGVMNQLLQKHIPKQVGRYDDAFEPRAFGDNIQKWGTRTILIESGGLKGDPENQQLRRLNFSIFLTALEAIAAEKYKEWDYAAYEGLPENQPSGFHDLIVRKVQVMRNDKWYKVDLAFRREEVNYDNSRKFFYRSTVSEMGDLSNTNGYDEIDLEGYQAVPGKVQPGVKTSWEEVVKANHMELLKQGITDVQVTRWPDSLELSKLPVLLVRPRTNAAAPGSSGIINIGSNPSLLLQKDGKTEYVVVNGFLFTVQ</sequence>
<reference key="2">
    <citation type="submission" date="2011-04" db="EMBL/GenBank/DDBJ databases">
        <title>Complete sequence of chromosome of Haliscomenobacter hydrossis DSM 1100.</title>
        <authorList>
            <consortium name="US DOE Joint Genome Institute (JGI-PGF)"/>
            <person name="Lucas S."/>
            <person name="Han J."/>
            <person name="Lapidus A."/>
            <person name="Bruce D."/>
            <person name="Goodwin L."/>
            <person name="Pitluck S."/>
            <person name="Peters L."/>
            <person name="Kyrpides N."/>
            <person name="Mavromatis K."/>
            <person name="Ivanova N."/>
            <person name="Ovchinnikova G."/>
            <person name="Pagani I."/>
            <person name="Daligault H."/>
            <person name="Detter J.C."/>
            <person name="Han C."/>
            <person name="Land M."/>
            <person name="Hauser L."/>
            <person name="Markowitz V."/>
            <person name="Cheng J.-F."/>
            <person name="Hugenholtz P."/>
            <person name="Woyke T."/>
            <person name="Wu D."/>
            <person name="Verbarg S."/>
            <person name="Frueling A."/>
            <person name="Brambilla E."/>
            <person name="Klenk H.-P."/>
            <person name="Eisen J.A."/>
        </authorList>
    </citation>
    <scope>NUCLEOTIDE SEQUENCE</scope>
    <source>
        <strain>DSM 1100</strain>
    </source>
</reference>
<evidence type="ECO:0000313" key="3">
    <source>
        <dbReference type="EMBL" id="AEE51210.1"/>
    </source>
</evidence>
<dbReference type="Proteomes" id="UP000008461">
    <property type="component" value="Chromosome"/>
</dbReference>